<keyword evidence="3" id="KW-1185">Reference proteome</keyword>
<dbReference type="PIRSF" id="PIRSF001359">
    <property type="entry name" value="F_bP_aldolase_II"/>
    <property type="match status" value="1"/>
</dbReference>
<sequence length="298" mass="32737">MPSPSNDWKANNRHLQILQAAENGGYGVIAAIAYNMEQILGFVRAAEKAQSPLILQFFPWAIAFSDGLLIRTAAEAAKRASVPISVHLDHAQDETTIKLAADNLPFDSIMVDMSHHEKDENLRKTAKWVKYCNDRHIATEAEPGRIEGGEDGVMDTAGLEASKTTPEEVEQFVATGVDALAPAFGNVHGEYGPQGPQLDFEKFLQIKKQLNKRARIALHGTNGFSPELMRQCIKAGATKINVNRIVLDDYYAHLRAEAASMESHTALLEQGVDRVVHQTIEWMEIIGSAGKAPSLTRN</sequence>
<keyword evidence="1" id="KW-0479">Metal-binding</keyword>
<dbReference type="SUPFAM" id="SSF51569">
    <property type="entry name" value="Aldolase"/>
    <property type="match status" value="1"/>
</dbReference>
<comment type="caution">
    <text evidence="2">The sequence shown here is derived from an EMBL/GenBank/DDBJ whole genome shotgun (WGS) entry which is preliminary data.</text>
</comment>
<dbReference type="CDD" id="cd00947">
    <property type="entry name" value="TBP_aldolase_IIB"/>
    <property type="match status" value="1"/>
</dbReference>
<dbReference type="EMBL" id="CABFNS010000897">
    <property type="protein sequence ID" value="VUC34883.1"/>
    <property type="molecule type" value="Genomic_DNA"/>
</dbReference>
<keyword evidence="1" id="KW-0324">Glycolysis</keyword>
<dbReference type="Gene3D" id="3.20.20.70">
    <property type="entry name" value="Aldolase class I"/>
    <property type="match status" value="1"/>
</dbReference>
<evidence type="ECO:0000313" key="2">
    <source>
        <dbReference type="EMBL" id="VUC34883.1"/>
    </source>
</evidence>
<comment type="function">
    <text evidence="1">Catalyzes the aldol condensation of dihydroxyacetone phosphate (DHAP or glycerone-phosphate) with glyceraldehyde 3-phosphate (G3P) to form fructose 1,6-bisphosphate (FBP) in gluconeogenesis and the reverse reaction in glycolysis.</text>
</comment>
<comment type="pathway">
    <text evidence="1">Carbohydrate degradation; glycolysis; D-glyceraldehyde 3-phosphate and glycerone phosphate from D-glucose: step 4/4.</text>
</comment>
<comment type="catalytic activity">
    <reaction evidence="1">
        <text>beta-D-fructose 1,6-bisphosphate = D-glyceraldehyde 3-phosphate + dihydroxyacetone phosphate</text>
        <dbReference type="Rhea" id="RHEA:14729"/>
        <dbReference type="ChEBI" id="CHEBI:32966"/>
        <dbReference type="ChEBI" id="CHEBI:57642"/>
        <dbReference type="ChEBI" id="CHEBI:59776"/>
        <dbReference type="EC" id="4.1.2.13"/>
    </reaction>
</comment>
<evidence type="ECO:0000313" key="3">
    <source>
        <dbReference type="Proteomes" id="UP000766486"/>
    </source>
</evidence>
<accession>A0ABY6UV18</accession>
<dbReference type="InterPro" id="IPR013785">
    <property type="entry name" value="Aldolase_TIM"/>
</dbReference>
<dbReference type="PANTHER" id="PTHR30304:SF0">
    <property type="entry name" value="D-TAGATOSE-1,6-BISPHOSPHATE ALDOLASE SUBUNIT GATY-RELATED"/>
    <property type="match status" value="1"/>
</dbReference>
<organism evidence="2 3">
    <name type="scientific">Bionectria ochroleuca</name>
    <name type="common">Gliocladium roseum</name>
    <dbReference type="NCBI Taxonomy" id="29856"/>
    <lineage>
        <taxon>Eukaryota</taxon>
        <taxon>Fungi</taxon>
        <taxon>Dikarya</taxon>
        <taxon>Ascomycota</taxon>
        <taxon>Pezizomycotina</taxon>
        <taxon>Sordariomycetes</taxon>
        <taxon>Hypocreomycetidae</taxon>
        <taxon>Hypocreales</taxon>
        <taxon>Bionectriaceae</taxon>
        <taxon>Clonostachys</taxon>
    </lineage>
</organism>
<dbReference type="InterPro" id="IPR050246">
    <property type="entry name" value="Class_II_FBP_aldolase"/>
</dbReference>
<gene>
    <name evidence="2" type="ORF">CLO192961_LOCUS396715</name>
</gene>
<dbReference type="Pfam" id="PF01116">
    <property type="entry name" value="F_bP_aldolase"/>
    <property type="match status" value="1"/>
</dbReference>
<keyword evidence="1" id="KW-0862">Zinc</keyword>
<name>A0ABY6UV18_BIOOC</name>
<proteinExistence type="inferred from homology"/>
<comment type="similarity">
    <text evidence="1">Belongs to the class II fructose-bisphosphate aldolase family.</text>
</comment>
<protein>
    <recommendedName>
        <fullName evidence="1">Fructose-bisphosphate aldolase</fullName>
        <shortName evidence="1">FBP aldolase</shortName>
        <ecNumber evidence="1">4.1.2.13</ecNumber>
    </recommendedName>
</protein>
<dbReference type="EC" id="4.1.2.13" evidence="1"/>
<dbReference type="Proteomes" id="UP000766486">
    <property type="component" value="Unassembled WGS sequence"/>
</dbReference>
<evidence type="ECO:0000256" key="1">
    <source>
        <dbReference type="RuleBase" id="RU366023"/>
    </source>
</evidence>
<keyword evidence="1" id="KW-0456">Lyase</keyword>
<dbReference type="InterPro" id="IPR000771">
    <property type="entry name" value="FBA_II"/>
</dbReference>
<reference evidence="2 3" key="1">
    <citation type="submission" date="2019-06" db="EMBL/GenBank/DDBJ databases">
        <authorList>
            <person name="Broberg M."/>
        </authorList>
    </citation>
    <scope>NUCLEOTIDE SEQUENCE [LARGE SCALE GENOMIC DNA]</scope>
</reference>
<comment type="cofactor">
    <cofactor evidence="1">
        <name>Zn(2+)</name>
        <dbReference type="ChEBI" id="CHEBI:29105"/>
    </cofactor>
    <text evidence="1">Binds 2 Zn(2+) ions per subunit. One is catalytic and the other provides a structural contribution.</text>
</comment>
<dbReference type="PANTHER" id="PTHR30304">
    <property type="entry name" value="D-TAGATOSE-1,6-BISPHOSPHATE ALDOLASE"/>
    <property type="match status" value="1"/>
</dbReference>